<evidence type="ECO:0000313" key="2">
    <source>
        <dbReference type="Proteomes" id="UP000030428"/>
    </source>
</evidence>
<dbReference type="AlphaFoldDB" id="A0A0A6RPC3"/>
<comment type="caution">
    <text evidence="1">The sequence shown here is derived from an EMBL/GenBank/DDBJ whole genome shotgun (WGS) entry which is preliminary data.</text>
</comment>
<dbReference type="EMBL" id="JSZA02000108">
    <property type="protein sequence ID" value="KHD05711.1"/>
    <property type="molecule type" value="Genomic_DNA"/>
</dbReference>
<sequence>MVQTTFTRQKRELAKASAWIEKIRAQEVRTITYSPQMEKLEEVRNTYVDYPPEEITKNVLDIIVEVVKQHGARQQANSHNTGHFNWQGVEADLTVPQLRALQDAYAVLTELVHKLPRRNPKFVPNTKIDDRPAFAHQKEKHEETKVRYVPYEEDSTTRVRTYQENYQEIINFSQVIEIDYGLDIRVLNKLGEMVTDLGTAIQSAIDEANAKGHKSDPLIEQVIDGIRQVFIKKL</sequence>
<name>A0A0A6RPC3_9GAMM</name>
<organism evidence="1 2">
    <name type="scientific">Candidatus Thiomargarita nelsonii</name>
    <dbReference type="NCBI Taxonomy" id="1003181"/>
    <lineage>
        <taxon>Bacteria</taxon>
        <taxon>Pseudomonadati</taxon>
        <taxon>Pseudomonadota</taxon>
        <taxon>Gammaproteobacteria</taxon>
        <taxon>Thiotrichales</taxon>
        <taxon>Thiotrichaceae</taxon>
        <taxon>Thiomargarita</taxon>
    </lineage>
</organism>
<protein>
    <submittedName>
        <fullName evidence="1">Uncharacterized protein</fullName>
    </submittedName>
</protein>
<keyword evidence="2" id="KW-1185">Reference proteome</keyword>
<dbReference type="Proteomes" id="UP000030428">
    <property type="component" value="Unassembled WGS sequence"/>
</dbReference>
<proteinExistence type="predicted"/>
<accession>A0A0A6RPC3</accession>
<evidence type="ECO:0000313" key="1">
    <source>
        <dbReference type="EMBL" id="KHD05711.1"/>
    </source>
</evidence>
<gene>
    <name evidence="1" type="ORF">PN36_22795</name>
</gene>
<reference evidence="1 2" key="1">
    <citation type="journal article" date="2016" name="Front. Microbiol.">
        <title>Single-Cell (Meta-)Genomics of a Dimorphic Candidatus Thiomargarita nelsonii Reveals Genomic Plasticity.</title>
        <authorList>
            <person name="Flood B.E."/>
            <person name="Fliss P."/>
            <person name="Jones D.S."/>
            <person name="Dick G.J."/>
            <person name="Jain S."/>
            <person name="Kaster A.K."/>
            <person name="Winkel M."/>
            <person name="Mussmann M."/>
            <person name="Bailey J."/>
        </authorList>
    </citation>
    <scope>NUCLEOTIDE SEQUENCE [LARGE SCALE GENOMIC DNA]</scope>
    <source>
        <strain evidence="1">Hydrate Ridge</strain>
    </source>
</reference>